<evidence type="ECO:0000313" key="3">
    <source>
        <dbReference type="Proteomes" id="UP000007347"/>
    </source>
</evidence>
<gene>
    <name evidence="2" type="ordered locus">TOL2_C22710</name>
</gene>
<dbReference type="RefSeq" id="WP_014957744.1">
    <property type="nucleotide sequence ID" value="NC_018645.1"/>
</dbReference>
<dbReference type="PATRIC" id="fig|651182.5.peg.2686"/>
<sequence>MIYNLFNKKFSFKRIKPNLILNNQNGVSAIIVAIVLAMLFCFTALAVDVGYMYATRNELQDVADAAALAATSELGRIYLTLPQASHTNYNFSIDQQTVIKNAAINIAKENEAAKIPIDIASDDIVIGTWDWDETNLMNALTPTLVGSDAVRVRARRDSVINSPVATFFGKMFSLFGASHDTFESFTIATAALSGPSVIGEGELVMPIGISDIWMLEDEDFCKEIIDFSPTNTSCAGWHNFKDPINASVLADRFFGFIEAYEGDSKTEGKDWLNTYFSFNKDVVVATMPEYNLPTDFEFQGGTIASLFTGTYYGTYNADGIPDQTTASKKLDKDGKLPGPIPFYTLFDFFRFRDNDEDINSEWGCASTQTFFCGDCVDADLIWTSTVPVYEESLPCENPNQTQKIIKVATIKVRMPNGPPDNNIEVCIDCGTIVADGRGGGGTGTNIKGNIPNLVQ</sequence>
<organism evidence="2 3">
    <name type="scientific">Desulfobacula toluolica (strain DSM 7467 / Tol2)</name>
    <dbReference type="NCBI Taxonomy" id="651182"/>
    <lineage>
        <taxon>Bacteria</taxon>
        <taxon>Pseudomonadati</taxon>
        <taxon>Thermodesulfobacteriota</taxon>
        <taxon>Desulfobacteria</taxon>
        <taxon>Desulfobacterales</taxon>
        <taxon>Desulfobacteraceae</taxon>
        <taxon>Desulfobacula</taxon>
    </lineage>
</organism>
<dbReference type="InterPro" id="IPR028087">
    <property type="entry name" value="Tad_N"/>
</dbReference>
<feature type="domain" description="Putative Flp pilus-assembly TadG-like N-terminal" evidence="1">
    <location>
        <begin position="27"/>
        <end position="70"/>
    </location>
</feature>
<proteinExistence type="predicted"/>
<dbReference type="Proteomes" id="UP000007347">
    <property type="component" value="Chromosome"/>
</dbReference>
<protein>
    <recommendedName>
        <fullName evidence="1">Putative Flp pilus-assembly TadG-like N-terminal domain-containing protein</fullName>
    </recommendedName>
</protein>
<evidence type="ECO:0000313" key="2">
    <source>
        <dbReference type="EMBL" id="CCK80432.1"/>
    </source>
</evidence>
<evidence type="ECO:0000259" key="1">
    <source>
        <dbReference type="Pfam" id="PF13400"/>
    </source>
</evidence>
<name>K0NNT8_DESTT</name>
<dbReference type="OrthoDB" id="5402318at2"/>
<dbReference type="HOGENOM" id="CLU_600954_0_0_7"/>
<dbReference type="Pfam" id="PF13400">
    <property type="entry name" value="Tad"/>
    <property type="match status" value="1"/>
</dbReference>
<dbReference type="STRING" id="651182.TOL2_C22710"/>
<keyword evidence="3" id="KW-1185">Reference proteome</keyword>
<dbReference type="EMBL" id="FO203503">
    <property type="protein sequence ID" value="CCK80432.1"/>
    <property type="molecule type" value="Genomic_DNA"/>
</dbReference>
<dbReference type="KEGG" id="dto:TOL2_C22710"/>
<accession>K0NNT8</accession>
<reference evidence="2 3" key="1">
    <citation type="journal article" date="2013" name="Environ. Microbiol.">
        <title>Complete genome, catabolic sub-proteomes and key-metabolites of Desulfobacula toluolica Tol2, a marine, aromatic compound-degrading, sulfate-reducing bacterium.</title>
        <authorList>
            <person name="Wohlbrand L."/>
            <person name="Jacob J.H."/>
            <person name="Kube M."/>
            <person name="Mussmann M."/>
            <person name="Jarling R."/>
            <person name="Beck A."/>
            <person name="Amann R."/>
            <person name="Wilkes H."/>
            <person name="Reinhardt R."/>
            <person name="Rabus R."/>
        </authorList>
    </citation>
    <scope>NUCLEOTIDE SEQUENCE [LARGE SCALE GENOMIC DNA]</scope>
    <source>
        <strain evidence="3">DSM 7467 / Tol2</strain>
    </source>
</reference>
<dbReference type="AlphaFoldDB" id="K0NNT8"/>